<keyword evidence="5 7" id="KW-1133">Transmembrane helix</keyword>
<dbReference type="GO" id="GO:0071555">
    <property type="term" value="P:cell wall organization"/>
    <property type="evidence" value="ECO:0007669"/>
    <property type="project" value="TreeGrafter"/>
</dbReference>
<keyword evidence="2" id="KW-1003">Cell membrane</keyword>
<accession>W1YKW6</accession>
<evidence type="ECO:0000256" key="5">
    <source>
        <dbReference type="ARBA" id="ARBA00022989"/>
    </source>
</evidence>
<name>W1YKW6_9ZZZZ</name>
<reference evidence="8" key="1">
    <citation type="submission" date="2013-12" db="EMBL/GenBank/DDBJ databases">
        <title>A Varibaculum cambriense genome reconstructed from a premature infant gut community with otherwise low bacterial novelty that shifts toward anaerobic metabolism during the third week of life.</title>
        <authorList>
            <person name="Brown C.T."/>
            <person name="Sharon I."/>
            <person name="Thomas B.C."/>
            <person name="Castelle C.J."/>
            <person name="Morowitz M.J."/>
            <person name="Banfield J.F."/>
        </authorList>
    </citation>
    <scope>NUCLEOTIDE SEQUENCE</scope>
</reference>
<dbReference type="CDD" id="cd06853">
    <property type="entry name" value="GT_WecA_like"/>
    <property type="match status" value="1"/>
</dbReference>
<gene>
    <name evidence="8" type="ORF">Q604_UNBC04236G0001</name>
</gene>
<keyword evidence="4 7" id="KW-0812">Transmembrane</keyword>
<evidence type="ECO:0000313" key="8">
    <source>
        <dbReference type="EMBL" id="ETJ41819.1"/>
    </source>
</evidence>
<sequence>AMTLQLGQTDLACLSLALAGATVGFLRYNFNPAKIFMGDTGSMLLGYTLAAISVMGAVKTAAMIALVVPAIVLGLPILDTLFAIVRR</sequence>
<evidence type="ECO:0000256" key="7">
    <source>
        <dbReference type="SAM" id="Phobius"/>
    </source>
</evidence>
<dbReference type="InterPro" id="IPR000715">
    <property type="entry name" value="Glycosyl_transferase_4"/>
</dbReference>
<dbReference type="Pfam" id="PF00953">
    <property type="entry name" value="Glycos_transf_4"/>
    <property type="match status" value="1"/>
</dbReference>
<feature type="non-terminal residue" evidence="8">
    <location>
        <position position="1"/>
    </location>
</feature>
<feature type="non-terminal residue" evidence="8">
    <location>
        <position position="87"/>
    </location>
</feature>
<evidence type="ECO:0000256" key="4">
    <source>
        <dbReference type="ARBA" id="ARBA00022692"/>
    </source>
</evidence>
<proteinExistence type="predicted"/>
<dbReference type="GO" id="GO:0009103">
    <property type="term" value="P:lipopolysaccharide biosynthetic process"/>
    <property type="evidence" value="ECO:0007669"/>
    <property type="project" value="TreeGrafter"/>
</dbReference>
<dbReference type="PANTHER" id="PTHR22926">
    <property type="entry name" value="PHOSPHO-N-ACETYLMURAMOYL-PENTAPEPTIDE-TRANSFERASE"/>
    <property type="match status" value="1"/>
</dbReference>
<comment type="caution">
    <text evidence="8">The sequence shown here is derived from an EMBL/GenBank/DDBJ whole genome shotgun (WGS) entry which is preliminary data.</text>
</comment>
<evidence type="ECO:0000256" key="2">
    <source>
        <dbReference type="ARBA" id="ARBA00022475"/>
    </source>
</evidence>
<keyword evidence="6 7" id="KW-0472">Membrane</keyword>
<dbReference type="GO" id="GO:0005886">
    <property type="term" value="C:plasma membrane"/>
    <property type="evidence" value="ECO:0007669"/>
    <property type="project" value="UniProtKB-SubCell"/>
</dbReference>
<comment type="subcellular location">
    <subcellularLocation>
        <location evidence="1">Cell membrane</location>
        <topology evidence="1">Multi-pass membrane protein</topology>
    </subcellularLocation>
</comment>
<dbReference type="AlphaFoldDB" id="W1YKW6"/>
<dbReference type="EMBL" id="AZMM01004236">
    <property type="protein sequence ID" value="ETJ41819.1"/>
    <property type="molecule type" value="Genomic_DNA"/>
</dbReference>
<evidence type="ECO:0000256" key="3">
    <source>
        <dbReference type="ARBA" id="ARBA00022679"/>
    </source>
</evidence>
<evidence type="ECO:0000256" key="6">
    <source>
        <dbReference type="ARBA" id="ARBA00023136"/>
    </source>
</evidence>
<keyword evidence="3 8" id="KW-0808">Transferase</keyword>
<feature type="transmembrane region" description="Helical" evidence="7">
    <location>
        <begin position="64"/>
        <end position="85"/>
    </location>
</feature>
<dbReference type="PANTHER" id="PTHR22926:SF3">
    <property type="entry name" value="UNDECAPRENYL-PHOSPHATE ALPHA-N-ACETYLGLUCOSAMINYL 1-PHOSPHATE TRANSFERASE"/>
    <property type="match status" value="1"/>
</dbReference>
<dbReference type="GO" id="GO:0016780">
    <property type="term" value="F:phosphotransferase activity, for other substituted phosphate groups"/>
    <property type="evidence" value="ECO:0007669"/>
    <property type="project" value="InterPro"/>
</dbReference>
<dbReference type="GO" id="GO:0044038">
    <property type="term" value="P:cell wall macromolecule biosynthetic process"/>
    <property type="evidence" value="ECO:0007669"/>
    <property type="project" value="TreeGrafter"/>
</dbReference>
<protein>
    <submittedName>
        <fullName evidence="8">Glycosyl transferase family 4</fullName>
    </submittedName>
</protein>
<feature type="transmembrane region" description="Helical" evidence="7">
    <location>
        <begin position="40"/>
        <end position="58"/>
    </location>
</feature>
<organism evidence="8">
    <name type="scientific">human gut metagenome</name>
    <dbReference type="NCBI Taxonomy" id="408170"/>
    <lineage>
        <taxon>unclassified sequences</taxon>
        <taxon>metagenomes</taxon>
        <taxon>organismal metagenomes</taxon>
    </lineage>
</organism>
<feature type="transmembrane region" description="Helical" evidence="7">
    <location>
        <begin position="6"/>
        <end position="28"/>
    </location>
</feature>
<evidence type="ECO:0000256" key="1">
    <source>
        <dbReference type="ARBA" id="ARBA00004651"/>
    </source>
</evidence>